<gene>
    <name evidence="1" type="ORF">SAMN05444580_101286</name>
</gene>
<dbReference type="AlphaFoldDB" id="A0A1G6MRS1"/>
<dbReference type="EMBL" id="FNAB01000001">
    <property type="protein sequence ID" value="SDC58259.1"/>
    <property type="molecule type" value="Genomic_DNA"/>
</dbReference>
<dbReference type="STRING" id="168276.SAMN05444580_101286"/>
<keyword evidence="2" id="KW-1185">Reference proteome</keyword>
<reference evidence="1 2" key="1">
    <citation type="submission" date="2016-10" db="EMBL/GenBank/DDBJ databases">
        <authorList>
            <person name="de Groot N.N."/>
        </authorList>
    </citation>
    <scope>NUCLEOTIDE SEQUENCE [LARGE SCALE GENOMIC DNA]</scope>
    <source>
        <strain evidence="1 2">JCM 11308</strain>
    </source>
</reference>
<name>A0A1G6MRS1_9NOCA</name>
<dbReference type="RefSeq" id="WP_255312522.1">
    <property type="nucleotide sequence ID" value="NZ_FNAB01000001.1"/>
</dbReference>
<dbReference type="Proteomes" id="UP000199417">
    <property type="component" value="Unassembled WGS sequence"/>
</dbReference>
<evidence type="ECO:0000313" key="2">
    <source>
        <dbReference type="Proteomes" id="UP000199417"/>
    </source>
</evidence>
<evidence type="ECO:0000313" key="1">
    <source>
        <dbReference type="EMBL" id="SDC58259.1"/>
    </source>
</evidence>
<accession>A0A1G6MRS1</accession>
<sequence>MADITNIAEPAAGSGSSGADIASALLGGVAKIFGQLVGGFSS</sequence>
<protein>
    <submittedName>
        <fullName evidence="1">Uncharacterized protein</fullName>
    </submittedName>
</protein>
<proteinExistence type="predicted"/>
<organism evidence="1 2">
    <name type="scientific">Rhodococcus tukisamuensis</name>
    <dbReference type="NCBI Taxonomy" id="168276"/>
    <lineage>
        <taxon>Bacteria</taxon>
        <taxon>Bacillati</taxon>
        <taxon>Actinomycetota</taxon>
        <taxon>Actinomycetes</taxon>
        <taxon>Mycobacteriales</taxon>
        <taxon>Nocardiaceae</taxon>
        <taxon>Rhodococcus</taxon>
    </lineage>
</organism>